<feature type="transmembrane region" description="Helical" evidence="1">
    <location>
        <begin position="204"/>
        <end position="224"/>
    </location>
</feature>
<name>A0A853CAJ7_9ACTN</name>
<feature type="transmembrane region" description="Helical" evidence="1">
    <location>
        <begin position="12"/>
        <end position="36"/>
    </location>
</feature>
<comment type="caution">
    <text evidence="2">The sequence shown here is derived from an EMBL/GenBank/DDBJ whole genome shotgun (WGS) entry which is preliminary data.</text>
</comment>
<protein>
    <submittedName>
        <fullName evidence="2">Uncharacterized membrane protein YoaK (UPF0700 family)</fullName>
    </submittedName>
</protein>
<dbReference type="EMBL" id="JACCFP010000001">
    <property type="protein sequence ID" value="NYJ03448.1"/>
    <property type="molecule type" value="Genomic_DNA"/>
</dbReference>
<evidence type="ECO:0000313" key="2">
    <source>
        <dbReference type="EMBL" id="NYJ03448.1"/>
    </source>
</evidence>
<sequence>MIARLRSLPADRLHLWLMLALTFSAGINDAVGFLGLDRVFTGNMTGNVVILGMGVAGGEDLPVLGPALALAGFMAGAALAGRALRRATTSWTRATTVLFAIVAVLMFGLAVVLFVVGEDPEQHVRVTATTTAAVAMGVQAATARHVAVPEVSTVVVTSTIIGFAADSVFGNGRHHHGWRRFLAVSLIVLGAAAGTLMLEVHLAVGLLVAGVITAAVTVTGALHAPAAQAASAVQGGRQQ</sequence>
<evidence type="ECO:0000313" key="3">
    <source>
        <dbReference type="Proteomes" id="UP000530424"/>
    </source>
</evidence>
<dbReference type="InterPro" id="IPR010699">
    <property type="entry name" value="DUF1275"/>
</dbReference>
<keyword evidence="1" id="KW-0472">Membrane</keyword>
<keyword evidence="1" id="KW-1133">Transmembrane helix</keyword>
<feature type="transmembrane region" description="Helical" evidence="1">
    <location>
        <begin position="96"/>
        <end position="116"/>
    </location>
</feature>
<dbReference type="RefSeq" id="WP_343047303.1">
    <property type="nucleotide sequence ID" value="NZ_JACCFP010000001.1"/>
</dbReference>
<gene>
    <name evidence="2" type="ORF">HNR19_004146</name>
</gene>
<accession>A0A853CAJ7</accession>
<dbReference type="Proteomes" id="UP000530424">
    <property type="component" value="Unassembled WGS sequence"/>
</dbReference>
<feature type="transmembrane region" description="Helical" evidence="1">
    <location>
        <begin position="181"/>
        <end position="198"/>
    </location>
</feature>
<keyword evidence="3" id="KW-1185">Reference proteome</keyword>
<feature type="transmembrane region" description="Helical" evidence="1">
    <location>
        <begin position="151"/>
        <end position="169"/>
    </location>
</feature>
<dbReference type="PANTHER" id="PTHR37314:SF4">
    <property type="entry name" value="UPF0700 TRANSMEMBRANE PROTEIN YOAK"/>
    <property type="match status" value="1"/>
</dbReference>
<reference evidence="2 3" key="1">
    <citation type="submission" date="2020-07" db="EMBL/GenBank/DDBJ databases">
        <title>Sequencing the genomes of 1000 actinobacteria strains.</title>
        <authorList>
            <person name="Klenk H.-P."/>
        </authorList>
    </citation>
    <scope>NUCLEOTIDE SEQUENCE [LARGE SCALE GENOMIC DNA]</scope>
    <source>
        <strain evidence="2 3">DSM 103833</strain>
    </source>
</reference>
<dbReference type="Pfam" id="PF06912">
    <property type="entry name" value="DUF1275"/>
    <property type="match status" value="1"/>
</dbReference>
<dbReference type="AlphaFoldDB" id="A0A853CAJ7"/>
<feature type="transmembrane region" description="Helical" evidence="1">
    <location>
        <begin position="63"/>
        <end position="84"/>
    </location>
</feature>
<proteinExistence type="predicted"/>
<evidence type="ECO:0000256" key="1">
    <source>
        <dbReference type="SAM" id="Phobius"/>
    </source>
</evidence>
<dbReference type="PANTHER" id="PTHR37314">
    <property type="entry name" value="SLR0142 PROTEIN"/>
    <property type="match status" value="1"/>
</dbReference>
<organism evidence="2 3">
    <name type="scientific">Nocardioides thalensis</name>
    <dbReference type="NCBI Taxonomy" id="1914755"/>
    <lineage>
        <taxon>Bacteria</taxon>
        <taxon>Bacillati</taxon>
        <taxon>Actinomycetota</taxon>
        <taxon>Actinomycetes</taxon>
        <taxon>Propionibacteriales</taxon>
        <taxon>Nocardioidaceae</taxon>
        <taxon>Nocardioides</taxon>
    </lineage>
</organism>
<keyword evidence="1" id="KW-0812">Transmembrane</keyword>